<dbReference type="InterPro" id="IPR043129">
    <property type="entry name" value="ATPase_NBD"/>
</dbReference>
<reference evidence="8 9" key="1">
    <citation type="journal article" date="2011" name="J. Gen. Appl. Microbiol.">
        <title>Draft genome sequencing of the enigmatic yeast Saitoella complicata.</title>
        <authorList>
            <person name="Nishida H."/>
            <person name="Hamamoto M."/>
            <person name="Sugiyama J."/>
        </authorList>
    </citation>
    <scope>NUCLEOTIDE SEQUENCE [LARGE SCALE GENOMIC DNA]</scope>
    <source>
        <strain evidence="8 9">NRRL Y-17804</strain>
    </source>
</reference>
<dbReference type="FunFam" id="3.90.640.10:FF:000004">
    <property type="entry name" value="Heat shock 70 kDa protein 4"/>
    <property type="match status" value="1"/>
</dbReference>
<comment type="similarity">
    <text evidence="2">Belongs to the heat shock protein 70 family.</text>
</comment>
<dbReference type="STRING" id="698492.A0A0E9N883"/>
<dbReference type="GO" id="GO:0005524">
    <property type="term" value="F:ATP binding"/>
    <property type="evidence" value="ECO:0007669"/>
    <property type="project" value="UniProtKB-KW"/>
</dbReference>
<dbReference type="Gene3D" id="3.30.30.30">
    <property type="match status" value="1"/>
</dbReference>
<dbReference type="GO" id="GO:0005829">
    <property type="term" value="C:cytosol"/>
    <property type="evidence" value="ECO:0007669"/>
    <property type="project" value="TreeGrafter"/>
</dbReference>
<dbReference type="Gene3D" id="2.60.34.10">
    <property type="entry name" value="Substrate Binding Domain Of DNAk, Chain A, domain 1"/>
    <property type="match status" value="1"/>
</dbReference>
<keyword evidence="6" id="KW-0346">Stress response</keyword>
<dbReference type="GO" id="GO:0005634">
    <property type="term" value="C:nucleus"/>
    <property type="evidence" value="ECO:0007669"/>
    <property type="project" value="TreeGrafter"/>
</dbReference>
<gene>
    <name evidence="8" type="ORF">G7K_0284-t1</name>
</gene>
<protein>
    <recommendedName>
        <fullName evidence="10">Heat shock protein 70</fullName>
    </recommendedName>
</protein>
<keyword evidence="9" id="KW-1185">Reference proteome</keyword>
<dbReference type="FunFam" id="3.30.30.30:FF:000002">
    <property type="entry name" value="Heat shock 70 kDa protein 4"/>
    <property type="match status" value="1"/>
</dbReference>
<dbReference type="Gene3D" id="1.20.1270.10">
    <property type="match status" value="1"/>
</dbReference>
<feature type="region of interest" description="Disordered" evidence="7">
    <location>
        <begin position="504"/>
        <end position="523"/>
    </location>
</feature>
<name>A0A0E9N883_SAICN</name>
<dbReference type="SUPFAM" id="SSF100934">
    <property type="entry name" value="Heat shock protein 70kD (HSP70), C-terminal subdomain"/>
    <property type="match status" value="1"/>
</dbReference>
<dbReference type="InterPro" id="IPR013126">
    <property type="entry name" value="Hsp_70_fam"/>
</dbReference>
<evidence type="ECO:0000256" key="2">
    <source>
        <dbReference type="ARBA" id="ARBA00007381"/>
    </source>
</evidence>
<dbReference type="InterPro" id="IPR029048">
    <property type="entry name" value="HSP70_C_sf"/>
</dbReference>
<feature type="compositionally biased region" description="Polar residues" evidence="7">
    <location>
        <begin position="682"/>
        <end position="691"/>
    </location>
</feature>
<dbReference type="Gene3D" id="3.30.420.40">
    <property type="match status" value="2"/>
</dbReference>
<keyword evidence="3" id="KW-0963">Cytoplasm</keyword>
<dbReference type="AlphaFoldDB" id="A0A0E9N883"/>
<accession>A0A0E9N883</accession>
<dbReference type="InterPro" id="IPR029047">
    <property type="entry name" value="HSP70_peptide-bd_sf"/>
</dbReference>
<evidence type="ECO:0000256" key="7">
    <source>
        <dbReference type="SAM" id="MobiDB-lite"/>
    </source>
</evidence>
<dbReference type="Proteomes" id="UP000033140">
    <property type="component" value="Unassembled WGS sequence"/>
</dbReference>
<dbReference type="SUPFAM" id="SSF100920">
    <property type="entry name" value="Heat shock protein 70kD (HSP70), peptide-binding domain"/>
    <property type="match status" value="1"/>
</dbReference>
<dbReference type="PRINTS" id="PR00301">
    <property type="entry name" value="HEATSHOCK70"/>
</dbReference>
<dbReference type="GO" id="GO:0140662">
    <property type="term" value="F:ATP-dependent protein folding chaperone"/>
    <property type="evidence" value="ECO:0007669"/>
    <property type="project" value="InterPro"/>
</dbReference>
<evidence type="ECO:0000256" key="6">
    <source>
        <dbReference type="ARBA" id="ARBA00023016"/>
    </source>
</evidence>
<sequence length="712" mass="78676">MSVVGIDLGNLSTVVAVARRGGIDILVNEVSNRATPTLIAFGPKQRYIGESAKTNEISNYKNTVGSLKRLVGRNYNDPDVLEVEQQYVGAPLVEVDGQVGVKVQYLGEEKTFTASQLLAGYLSKIKQTASAELKTAVSDVVITVPAWYTDIQRRGVLDAAEIAGLNTLRIINDTTAAALGYGIIKTDLPEDEPRRVAIVDVGHSDYSVSICEFKKGQLVVKATAYDRHFGGRDFDKVLVDHFAEEFKSKYKGQVDVKSNPKALVRLTSAVEKLKKVLSANSVAPLNVESIMNDVDVSSQLKREELEALMKPLLARSTAPIEKALSIAGLTKEDIDSVEVIGGCTRVPALKEAIQSYFGKPLSFTLNADEGVARGAAFACAILSPTTRVRDFQVHDVTAYPIKFTWETAADIPDEETELEVFGQNNAVPSTKILTFYRKADFDIEASYAQPELLPGQINPWIGKYSIKGVTPNAQDDFSMVKVKARLNLHGILNIEQAYVVEEKEVEEPIPQPETKEGEEPMEIDESAPKTRIVKKLIKTGDLQVVSSVQAADDSHMLAYKEQELAMTTEDKLVADTEDRKNALEEYIYDIRGKLEEEYAAFASDEEKENLRELLMKTEDWLYDEGYESTKAKYVAKMEDLMRVGGLIRQRYLDAQNEKKEKEMEKERKAREELARRAAGNKKPTQTAQSGEVGTGGRAPPPPPPPADDMNVD</sequence>
<feature type="compositionally biased region" description="Basic and acidic residues" evidence="7">
    <location>
        <begin position="655"/>
        <end position="675"/>
    </location>
</feature>
<dbReference type="SUPFAM" id="SSF53067">
    <property type="entry name" value="Actin-like ATPase domain"/>
    <property type="match status" value="2"/>
</dbReference>
<comment type="subcellular location">
    <subcellularLocation>
        <location evidence="1">Cytoplasm</location>
    </subcellularLocation>
</comment>
<evidence type="ECO:0000256" key="5">
    <source>
        <dbReference type="ARBA" id="ARBA00022840"/>
    </source>
</evidence>
<reference evidence="8 9" key="2">
    <citation type="journal article" date="2014" name="J. Gen. Appl. Microbiol.">
        <title>The early diverging ascomycetous budding yeast Saitoella complicata has three histone deacetylases belonging to the Clr6, Hos2, and Rpd3 lineages.</title>
        <authorList>
            <person name="Nishida H."/>
            <person name="Matsumoto T."/>
            <person name="Kondo S."/>
            <person name="Hamamoto M."/>
            <person name="Yoshikawa H."/>
        </authorList>
    </citation>
    <scope>NUCLEOTIDE SEQUENCE [LARGE SCALE GENOMIC DNA]</scope>
    <source>
        <strain evidence="8 9">NRRL Y-17804</strain>
    </source>
</reference>
<dbReference type="Gene3D" id="3.90.640.10">
    <property type="entry name" value="Actin, Chain A, domain 4"/>
    <property type="match status" value="1"/>
</dbReference>
<reference evidence="8 9" key="3">
    <citation type="journal article" date="2015" name="Genome Announc.">
        <title>Draft Genome Sequence of the Archiascomycetous Yeast Saitoella complicata.</title>
        <authorList>
            <person name="Yamauchi K."/>
            <person name="Kondo S."/>
            <person name="Hamamoto M."/>
            <person name="Takahashi Y."/>
            <person name="Ogura Y."/>
            <person name="Hayashi T."/>
            <person name="Nishida H."/>
        </authorList>
    </citation>
    <scope>NUCLEOTIDE SEQUENCE [LARGE SCALE GENOMIC DNA]</scope>
    <source>
        <strain evidence="8 9">NRRL Y-17804</strain>
    </source>
</reference>
<dbReference type="FunFam" id="2.60.34.10:FF:000011">
    <property type="entry name" value="Heat shock protein hsp88"/>
    <property type="match status" value="1"/>
</dbReference>
<evidence type="ECO:0000256" key="3">
    <source>
        <dbReference type="ARBA" id="ARBA00022490"/>
    </source>
</evidence>
<dbReference type="FunFam" id="1.20.1270.10:FF:000002">
    <property type="entry name" value="Heat shock 70 kDa protein 4"/>
    <property type="match status" value="1"/>
</dbReference>
<dbReference type="OMA" id="WEQSPEI"/>
<evidence type="ECO:0000313" key="9">
    <source>
        <dbReference type="Proteomes" id="UP000033140"/>
    </source>
</evidence>
<proteinExistence type="inferred from homology"/>
<evidence type="ECO:0000256" key="1">
    <source>
        <dbReference type="ARBA" id="ARBA00004496"/>
    </source>
</evidence>
<organism evidence="8 9">
    <name type="scientific">Saitoella complicata (strain BCRC 22490 / CBS 7301 / JCM 7358 / NBRC 10748 / NRRL Y-17804)</name>
    <dbReference type="NCBI Taxonomy" id="698492"/>
    <lineage>
        <taxon>Eukaryota</taxon>
        <taxon>Fungi</taxon>
        <taxon>Dikarya</taxon>
        <taxon>Ascomycota</taxon>
        <taxon>Taphrinomycotina</taxon>
        <taxon>Taphrinomycotina incertae sedis</taxon>
        <taxon>Saitoella</taxon>
    </lineage>
</organism>
<evidence type="ECO:0000313" key="8">
    <source>
        <dbReference type="EMBL" id="GAO46039.1"/>
    </source>
</evidence>
<dbReference type="FunFam" id="3.30.420.40:FF:000171">
    <property type="entry name" value="Heat shock 70 kDa protein 4"/>
    <property type="match status" value="2"/>
</dbReference>
<keyword evidence="4" id="KW-0547">Nucleotide-binding</keyword>
<dbReference type="PANTHER" id="PTHR45639:SF4">
    <property type="entry name" value="HSC70CB, ISOFORM G"/>
    <property type="match status" value="1"/>
</dbReference>
<feature type="region of interest" description="Disordered" evidence="7">
    <location>
        <begin position="655"/>
        <end position="712"/>
    </location>
</feature>
<dbReference type="Pfam" id="PF00012">
    <property type="entry name" value="HSP70"/>
    <property type="match status" value="1"/>
</dbReference>
<comment type="caution">
    <text evidence="8">The sequence shown here is derived from an EMBL/GenBank/DDBJ whole genome shotgun (WGS) entry which is preliminary data.</text>
</comment>
<evidence type="ECO:0008006" key="10">
    <source>
        <dbReference type="Google" id="ProtNLM"/>
    </source>
</evidence>
<dbReference type="EMBL" id="BACD03000002">
    <property type="protein sequence ID" value="GAO46039.1"/>
    <property type="molecule type" value="Genomic_DNA"/>
</dbReference>
<dbReference type="PROSITE" id="PS01036">
    <property type="entry name" value="HSP70_3"/>
    <property type="match status" value="1"/>
</dbReference>
<evidence type="ECO:0000256" key="4">
    <source>
        <dbReference type="ARBA" id="ARBA00022741"/>
    </source>
</evidence>
<dbReference type="InterPro" id="IPR018181">
    <property type="entry name" value="Heat_shock_70_CS"/>
</dbReference>
<keyword evidence="5" id="KW-0067">ATP-binding</keyword>
<dbReference type="PANTHER" id="PTHR45639">
    <property type="entry name" value="HSC70CB, ISOFORM G-RELATED"/>
    <property type="match status" value="1"/>
</dbReference>